<evidence type="ECO:0000259" key="7">
    <source>
        <dbReference type="PROSITE" id="PS51722"/>
    </source>
</evidence>
<evidence type="ECO:0000256" key="1">
    <source>
        <dbReference type="ARBA" id="ARBA00012391"/>
    </source>
</evidence>
<evidence type="ECO:0000256" key="2">
    <source>
        <dbReference type="ARBA" id="ARBA00022679"/>
    </source>
</evidence>
<keyword evidence="6" id="KW-0342">GTP-binding</keyword>
<evidence type="ECO:0000313" key="8">
    <source>
        <dbReference type="EMBL" id="EMQ95965.1"/>
    </source>
</evidence>
<name>M7MM38_9FLAO</name>
<dbReference type="Proteomes" id="UP000012024">
    <property type="component" value="Unassembled WGS sequence"/>
</dbReference>
<dbReference type="InterPro" id="IPR044138">
    <property type="entry name" value="CysN_II"/>
</dbReference>
<dbReference type="EC" id="2.7.7.4" evidence="1"/>
<dbReference type="Gene3D" id="2.40.30.10">
    <property type="entry name" value="Translation factors"/>
    <property type="match status" value="2"/>
</dbReference>
<dbReference type="GO" id="GO:0005524">
    <property type="term" value="F:ATP binding"/>
    <property type="evidence" value="ECO:0007669"/>
    <property type="project" value="UniProtKB-KW"/>
</dbReference>
<dbReference type="InterPro" id="IPR031157">
    <property type="entry name" value="G_TR_CS"/>
</dbReference>
<dbReference type="PATRIC" id="fig|1137281.3.peg.454"/>
<keyword evidence="9" id="KW-1185">Reference proteome</keyword>
<evidence type="ECO:0000256" key="5">
    <source>
        <dbReference type="ARBA" id="ARBA00022840"/>
    </source>
</evidence>
<organism evidence="8 9">
    <name type="scientific">Xanthomarina gelatinilytica</name>
    <dbReference type="NCBI Taxonomy" id="1137281"/>
    <lineage>
        <taxon>Bacteria</taxon>
        <taxon>Pseudomonadati</taxon>
        <taxon>Bacteroidota</taxon>
        <taxon>Flavobacteriia</taxon>
        <taxon>Flavobacteriales</taxon>
        <taxon>Flavobacteriaceae</taxon>
        <taxon>Xanthomarina</taxon>
    </lineage>
</organism>
<dbReference type="CDD" id="cd03695">
    <property type="entry name" value="CysN_NodQ_II"/>
    <property type="match status" value="1"/>
</dbReference>
<dbReference type="Pfam" id="PF22594">
    <property type="entry name" value="GTP-eEF1A_C"/>
    <property type="match status" value="1"/>
</dbReference>
<dbReference type="GO" id="GO:0005525">
    <property type="term" value="F:GTP binding"/>
    <property type="evidence" value="ECO:0007669"/>
    <property type="project" value="UniProtKB-KW"/>
</dbReference>
<dbReference type="InterPro" id="IPR054696">
    <property type="entry name" value="GTP-eEF1A_C"/>
</dbReference>
<dbReference type="GeneID" id="98640387"/>
<dbReference type="PROSITE" id="PS51722">
    <property type="entry name" value="G_TR_2"/>
    <property type="match status" value="1"/>
</dbReference>
<dbReference type="CDD" id="cd04166">
    <property type="entry name" value="CysN_ATPS"/>
    <property type="match status" value="1"/>
</dbReference>
<dbReference type="SUPFAM" id="SSF52540">
    <property type="entry name" value="P-loop containing nucleoside triphosphate hydrolases"/>
    <property type="match status" value="1"/>
</dbReference>
<keyword evidence="2 8" id="KW-0808">Transferase</keyword>
<keyword evidence="3 8" id="KW-0548">Nucleotidyltransferase</keyword>
<dbReference type="PANTHER" id="PTHR23115">
    <property type="entry name" value="TRANSLATION FACTOR"/>
    <property type="match status" value="1"/>
</dbReference>
<keyword evidence="4" id="KW-0547">Nucleotide-binding</keyword>
<dbReference type="InterPro" id="IPR005225">
    <property type="entry name" value="Small_GTP-bd"/>
</dbReference>
<dbReference type="GO" id="GO:0003924">
    <property type="term" value="F:GTPase activity"/>
    <property type="evidence" value="ECO:0007669"/>
    <property type="project" value="InterPro"/>
</dbReference>
<dbReference type="PRINTS" id="PR00315">
    <property type="entry name" value="ELONGATNFCT"/>
</dbReference>
<dbReference type="GO" id="GO:0004781">
    <property type="term" value="F:sulfate adenylyltransferase (ATP) activity"/>
    <property type="evidence" value="ECO:0007669"/>
    <property type="project" value="UniProtKB-EC"/>
</dbReference>
<dbReference type="NCBIfam" id="TIGR00231">
    <property type="entry name" value="small_GTP"/>
    <property type="match status" value="1"/>
</dbReference>
<dbReference type="SUPFAM" id="SSF50465">
    <property type="entry name" value="EF-Tu/eEF-1alpha/eIF2-gamma C-terminal domain"/>
    <property type="match status" value="1"/>
</dbReference>
<dbReference type="RefSeq" id="WP_007647294.1">
    <property type="nucleotide sequence ID" value="NZ_ANLA01000004.1"/>
</dbReference>
<dbReference type="CDD" id="cd04095">
    <property type="entry name" value="CysN_NoDQ_III"/>
    <property type="match status" value="1"/>
</dbReference>
<dbReference type="AlphaFoldDB" id="M7MM38"/>
<dbReference type="InterPro" id="IPR041757">
    <property type="entry name" value="CysN_GTP-bd"/>
</dbReference>
<dbReference type="OrthoDB" id="9804504at2"/>
<evidence type="ECO:0000313" key="9">
    <source>
        <dbReference type="Proteomes" id="UP000012024"/>
    </source>
</evidence>
<proteinExistence type="predicted"/>
<dbReference type="SUPFAM" id="SSF50447">
    <property type="entry name" value="Translation proteins"/>
    <property type="match status" value="1"/>
</dbReference>
<reference evidence="8 9" key="1">
    <citation type="submission" date="2012-12" db="EMBL/GenBank/DDBJ databases">
        <title>Genome assembly of Formosa sp. AK20.</title>
        <authorList>
            <person name="Kumar R."/>
            <person name="Khatri I."/>
            <person name="Vaidya B."/>
            <person name="Subramanian S."/>
            <person name="Pinnaka A."/>
        </authorList>
    </citation>
    <scope>NUCLEOTIDE SEQUENCE [LARGE SCALE GENOMIC DNA]</scope>
    <source>
        <strain evidence="8 9">AK20</strain>
    </source>
</reference>
<dbReference type="eggNOG" id="COG2895">
    <property type="taxonomic scope" value="Bacteria"/>
</dbReference>
<dbReference type="InterPro" id="IPR027417">
    <property type="entry name" value="P-loop_NTPase"/>
</dbReference>
<dbReference type="InterPro" id="IPR009000">
    <property type="entry name" value="Transl_B-barrel_sf"/>
</dbReference>
<keyword evidence="5" id="KW-0067">ATP-binding</keyword>
<dbReference type="InterPro" id="IPR000795">
    <property type="entry name" value="T_Tr_GTP-bd_dom"/>
</dbReference>
<dbReference type="InterPro" id="IPR009001">
    <property type="entry name" value="Transl_elong_EF1A/Init_IF2_C"/>
</dbReference>
<accession>M7MM38</accession>
<comment type="caution">
    <text evidence="8">The sequence shown here is derived from an EMBL/GenBank/DDBJ whole genome shotgun (WGS) entry which is preliminary data.</text>
</comment>
<feature type="domain" description="Tr-type G" evidence="7">
    <location>
        <begin position="5"/>
        <end position="220"/>
    </location>
</feature>
<protein>
    <recommendedName>
        <fullName evidence="1">sulfate adenylyltransferase</fullName>
        <ecNumber evidence="1">2.7.7.4</ecNumber>
    </recommendedName>
</protein>
<dbReference type="EMBL" id="ANLA01000004">
    <property type="protein sequence ID" value="EMQ95965.1"/>
    <property type="molecule type" value="Genomic_DNA"/>
</dbReference>
<dbReference type="GO" id="GO:0006790">
    <property type="term" value="P:sulfur compound metabolic process"/>
    <property type="evidence" value="ECO:0007669"/>
    <property type="project" value="InterPro"/>
</dbReference>
<gene>
    <name evidence="8" type="ORF">D778_01855</name>
</gene>
<dbReference type="PROSITE" id="PS00301">
    <property type="entry name" value="G_TR_1"/>
    <property type="match status" value="1"/>
</dbReference>
<evidence type="ECO:0000256" key="6">
    <source>
        <dbReference type="ARBA" id="ARBA00023134"/>
    </source>
</evidence>
<dbReference type="NCBIfam" id="TIGR02034">
    <property type="entry name" value="CysN"/>
    <property type="match status" value="1"/>
</dbReference>
<sequence>MLDNNQLLRFTTAGSVDDGKSTLIGRLLYDSKSIFEDQLQAIETTSKKKGHEGVDLALFTDGLRDEREQGITIDVAYRYFTTPKRKFIIADTPGHIQYTRNMVTGASTANAAIILVDARHGVIEQTKRHSFIASLLQIPHVIVCINKMDLVGYSEEAYTKVINQFEEFSSKMLVKDVRFIPISALNGDNVVNRSENMDWYQGAPLLHTLETLHISSDINKVDARFPVQTVLRPQSETHRDYRGYAGRVASGIFRVGDEITVMPSGFTSKIKSINLYNKELEEAYAPMSVSMTLEDDIDISRGDMIVRSNNKPEAIQDIEVMLCWLNNSPAKPRAKYSIRHTSNEQKAMIKEVVYKFNINTLDRITGDAELKMNDICKVKIRTTKPLMIDSYRENRTTGSIILVDDSTNETVAAGMVV</sequence>
<dbReference type="Pfam" id="PF00009">
    <property type="entry name" value="GTP_EFTU"/>
    <property type="match status" value="1"/>
</dbReference>
<evidence type="ECO:0000256" key="4">
    <source>
        <dbReference type="ARBA" id="ARBA00022741"/>
    </source>
</evidence>
<evidence type="ECO:0000256" key="3">
    <source>
        <dbReference type="ARBA" id="ARBA00022695"/>
    </source>
</evidence>
<dbReference type="InterPro" id="IPR050100">
    <property type="entry name" value="TRAFAC_GTPase_members"/>
</dbReference>
<dbReference type="InterPro" id="IPR044139">
    <property type="entry name" value="CysN_NoDQ_III"/>
</dbReference>
<dbReference type="Gene3D" id="3.40.50.300">
    <property type="entry name" value="P-loop containing nucleotide triphosphate hydrolases"/>
    <property type="match status" value="1"/>
</dbReference>
<dbReference type="FunFam" id="3.40.50.300:FF:000119">
    <property type="entry name" value="Sulfate adenylyltransferase subunit 1"/>
    <property type="match status" value="1"/>
</dbReference>
<dbReference type="InterPro" id="IPR011779">
    <property type="entry name" value="SO4_adenylTrfase_lsu"/>
</dbReference>